<dbReference type="Pfam" id="PF11369">
    <property type="entry name" value="DUF3160"/>
    <property type="match status" value="1"/>
</dbReference>
<proteinExistence type="predicted"/>
<dbReference type="InterPro" id="IPR022601">
    <property type="entry name" value="DUF3160"/>
</dbReference>
<accession>A0AAV2Z693</accession>
<evidence type="ECO:0000313" key="1">
    <source>
        <dbReference type="EMBL" id="DBA00914.1"/>
    </source>
</evidence>
<dbReference type="AlphaFoldDB" id="A0AAV2Z693"/>
<sequence length="343" mass="38072">MKSDACVTVLRQTNTLSAIEKLDAIISSFVADGDMDSDFMSPMQFHRLLPVDISSFMNPLTDAVTKQALLALQASIAEQGFGKQAIAGHPLAPSLDPTAPSERPTSFALLGQRFVWSAFIFTHLVFDQVMHKGVKVRRRIPSALDAAFALFGNDEAAALLLKRMAANSSDPSYGRFRDVVPYAANLVAMRRTIDGYFSKLENDVSAQGTESISTLWIKALRALSMESPHSASVFHSSAWKKRMMNTQLASFTQLRHYTVLYAKPSYRCEYPAAFVDSYPKFWSYLRQLATRCSHIFKEVTSCASELGIMAAGSDPNSRSIRNTFSNPKVTGFFDRFASSKPWQ</sequence>
<comment type="caution">
    <text evidence="1">The sequence shown here is derived from an EMBL/GenBank/DDBJ whole genome shotgun (WGS) entry which is preliminary data.</text>
</comment>
<name>A0AAV2Z693_9STRA</name>
<reference evidence="1" key="2">
    <citation type="journal article" date="2023" name="Microbiol Resour">
        <title>Decontamination and Annotation of the Draft Genome Sequence of the Oomycete Lagenidium giganteum ARSEF 373.</title>
        <authorList>
            <person name="Morgan W.R."/>
            <person name="Tartar A."/>
        </authorList>
    </citation>
    <scope>NUCLEOTIDE SEQUENCE</scope>
    <source>
        <strain evidence="1">ARSEF 373</strain>
    </source>
</reference>
<protein>
    <submittedName>
        <fullName evidence="1">Uncharacterized protein</fullName>
    </submittedName>
</protein>
<organism evidence="1 2">
    <name type="scientific">Lagenidium giganteum</name>
    <dbReference type="NCBI Taxonomy" id="4803"/>
    <lineage>
        <taxon>Eukaryota</taxon>
        <taxon>Sar</taxon>
        <taxon>Stramenopiles</taxon>
        <taxon>Oomycota</taxon>
        <taxon>Peronosporomycetes</taxon>
        <taxon>Pythiales</taxon>
        <taxon>Pythiaceae</taxon>
    </lineage>
</organism>
<keyword evidence="2" id="KW-1185">Reference proteome</keyword>
<dbReference type="Proteomes" id="UP001146120">
    <property type="component" value="Unassembled WGS sequence"/>
</dbReference>
<gene>
    <name evidence="1" type="ORF">N0F65_006114</name>
</gene>
<reference evidence="1" key="1">
    <citation type="submission" date="2022-11" db="EMBL/GenBank/DDBJ databases">
        <authorList>
            <person name="Morgan W.R."/>
            <person name="Tartar A."/>
        </authorList>
    </citation>
    <scope>NUCLEOTIDE SEQUENCE</scope>
    <source>
        <strain evidence="1">ARSEF 373</strain>
    </source>
</reference>
<evidence type="ECO:0000313" key="2">
    <source>
        <dbReference type="Proteomes" id="UP001146120"/>
    </source>
</evidence>
<dbReference type="EMBL" id="DAKRPA010000056">
    <property type="protein sequence ID" value="DBA00914.1"/>
    <property type="molecule type" value="Genomic_DNA"/>
</dbReference>